<proteinExistence type="predicted"/>
<organism evidence="1 2">
    <name type="scientific">Corchorus olitorius</name>
    <dbReference type="NCBI Taxonomy" id="93759"/>
    <lineage>
        <taxon>Eukaryota</taxon>
        <taxon>Viridiplantae</taxon>
        <taxon>Streptophyta</taxon>
        <taxon>Embryophyta</taxon>
        <taxon>Tracheophyta</taxon>
        <taxon>Spermatophyta</taxon>
        <taxon>Magnoliopsida</taxon>
        <taxon>eudicotyledons</taxon>
        <taxon>Gunneridae</taxon>
        <taxon>Pentapetalae</taxon>
        <taxon>rosids</taxon>
        <taxon>malvids</taxon>
        <taxon>Malvales</taxon>
        <taxon>Malvaceae</taxon>
        <taxon>Grewioideae</taxon>
        <taxon>Apeibeae</taxon>
        <taxon>Corchorus</taxon>
    </lineage>
</organism>
<dbReference type="AlphaFoldDB" id="A0A1R3G764"/>
<dbReference type="Proteomes" id="UP000187203">
    <property type="component" value="Unassembled WGS sequence"/>
</dbReference>
<accession>A0A1R3G764</accession>
<reference evidence="2" key="1">
    <citation type="submission" date="2013-09" db="EMBL/GenBank/DDBJ databases">
        <title>Corchorus olitorius genome sequencing.</title>
        <authorList>
            <person name="Alam M."/>
            <person name="Haque M.S."/>
            <person name="Islam M.S."/>
            <person name="Emdad E.M."/>
            <person name="Islam M.M."/>
            <person name="Ahmed B."/>
            <person name="Halim A."/>
            <person name="Hossen Q.M.M."/>
            <person name="Hossain M.Z."/>
            <person name="Ahmed R."/>
            <person name="Khan M.M."/>
            <person name="Islam R."/>
            <person name="Rashid M.M."/>
            <person name="Khan S.A."/>
            <person name="Rahman M.S."/>
            <person name="Alam M."/>
            <person name="Yahiya A.S."/>
            <person name="Khan M.S."/>
            <person name="Azam M.S."/>
            <person name="Haque T."/>
            <person name="Lashkar M.Z.H."/>
            <person name="Akhand A.I."/>
            <person name="Morshed G."/>
            <person name="Roy S."/>
            <person name="Uddin K.S."/>
            <person name="Rabeya T."/>
            <person name="Hossain A.S."/>
            <person name="Chowdhury A."/>
            <person name="Snigdha A.R."/>
            <person name="Mortoza M.S."/>
            <person name="Matin S.A."/>
            <person name="Hoque S.M.E."/>
            <person name="Islam M.K."/>
            <person name="Roy D.K."/>
            <person name="Haider R."/>
            <person name="Moosa M.M."/>
            <person name="Elias S.M."/>
            <person name="Hasan A.M."/>
            <person name="Jahan S."/>
            <person name="Shafiuddin M."/>
            <person name="Mahmood N."/>
            <person name="Shommy N.S."/>
        </authorList>
    </citation>
    <scope>NUCLEOTIDE SEQUENCE [LARGE SCALE GENOMIC DNA]</scope>
    <source>
        <strain evidence="2">cv. O-4</strain>
    </source>
</reference>
<evidence type="ECO:0000313" key="2">
    <source>
        <dbReference type="Proteomes" id="UP000187203"/>
    </source>
</evidence>
<keyword evidence="2" id="KW-1185">Reference proteome</keyword>
<gene>
    <name evidence="1" type="ORF">COLO4_36640</name>
</gene>
<comment type="caution">
    <text evidence="1">The sequence shown here is derived from an EMBL/GenBank/DDBJ whole genome shotgun (WGS) entry which is preliminary data.</text>
</comment>
<evidence type="ECO:0000313" key="1">
    <source>
        <dbReference type="EMBL" id="OMO53896.1"/>
    </source>
</evidence>
<dbReference type="EMBL" id="AWUE01023415">
    <property type="protein sequence ID" value="OMO53896.1"/>
    <property type="molecule type" value="Genomic_DNA"/>
</dbReference>
<protein>
    <submittedName>
        <fullName evidence="1">Uncharacterized protein</fullName>
    </submittedName>
</protein>
<sequence>MSGVRFYSEERERCVVCIFQVHSPNLFHVHVWRSGGLSWQGSHLPYHMIILSFDVHTCNT</sequence>
<name>A0A1R3G764_9ROSI</name>